<accession>A0A2H4J8D7</accession>
<name>A0A2H4J8D7_9CAUD</name>
<organism evidence="2">
    <name type="scientific">uncultured Caudovirales phage</name>
    <dbReference type="NCBI Taxonomy" id="2100421"/>
    <lineage>
        <taxon>Viruses</taxon>
        <taxon>Duplodnaviria</taxon>
        <taxon>Heunggongvirae</taxon>
        <taxon>Uroviricota</taxon>
        <taxon>Caudoviricetes</taxon>
        <taxon>Peduoviridae</taxon>
        <taxon>Maltschvirus</taxon>
        <taxon>Maltschvirus maltsch</taxon>
    </lineage>
</organism>
<proteinExistence type="predicted"/>
<protein>
    <submittedName>
        <fullName evidence="2">Uncharacterized protein</fullName>
    </submittedName>
</protein>
<sequence length="71" mass="8121">MSRIAPAIGSPDELTLRNGRVTMRLVIDGTCHHWAAALARQEIVIHRQDGDHYQPANRSKGEKARNRKHRR</sequence>
<reference evidence="2" key="1">
    <citation type="submission" date="2017-06" db="EMBL/GenBank/DDBJ databases">
        <title>Novel phages from South African skin metaviromes.</title>
        <authorList>
            <person name="van Zyl L.J."/>
            <person name="Abrahams Y."/>
            <person name="Stander E.A."/>
            <person name="Kirby B.M."/>
            <person name="Clavaud C."/>
            <person name="Farcet C."/>
            <person name="Breton L."/>
            <person name="Trindade M.I."/>
        </authorList>
    </citation>
    <scope>NUCLEOTIDE SEQUENCE</scope>
</reference>
<evidence type="ECO:0000313" key="2">
    <source>
        <dbReference type="EMBL" id="ASN71534.1"/>
    </source>
</evidence>
<feature type="region of interest" description="Disordered" evidence="1">
    <location>
        <begin position="49"/>
        <end position="71"/>
    </location>
</feature>
<gene>
    <name evidence="2" type="ORF">9F2_28</name>
</gene>
<evidence type="ECO:0000256" key="1">
    <source>
        <dbReference type="SAM" id="MobiDB-lite"/>
    </source>
</evidence>
<dbReference type="EMBL" id="MF417927">
    <property type="protein sequence ID" value="ASN71534.1"/>
    <property type="molecule type" value="Genomic_DNA"/>
</dbReference>